<evidence type="ECO:0000313" key="1">
    <source>
        <dbReference type="EMBL" id="QHT01921.1"/>
    </source>
</evidence>
<organism evidence="1">
    <name type="scientific">viral metagenome</name>
    <dbReference type="NCBI Taxonomy" id="1070528"/>
    <lineage>
        <taxon>unclassified sequences</taxon>
        <taxon>metagenomes</taxon>
        <taxon>organismal metagenomes</taxon>
    </lineage>
</organism>
<reference evidence="1" key="1">
    <citation type="journal article" date="2020" name="Nature">
        <title>Giant virus diversity and host interactions through global metagenomics.</title>
        <authorList>
            <person name="Schulz F."/>
            <person name="Roux S."/>
            <person name="Paez-Espino D."/>
            <person name="Jungbluth S."/>
            <person name="Walsh D.A."/>
            <person name="Denef V.J."/>
            <person name="McMahon K.D."/>
            <person name="Konstantinidis K.T."/>
            <person name="Eloe-Fadrosh E.A."/>
            <person name="Kyrpides N.C."/>
            <person name="Woyke T."/>
        </authorList>
    </citation>
    <scope>NUCLEOTIDE SEQUENCE</scope>
    <source>
        <strain evidence="1">GVMAG-M-3300020523-10</strain>
    </source>
</reference>
<protein>
    <recommendedName>
        <fullName evidence="2">Methyltransferase FkbM domain-containing protein</fullName>
    </recommendedName>
</protein>
<accession>A0A6C0CBV8</accession>
<dbReference type="EMBL" id="MN739383">
    <property type="protein sequence ID" value="QHT01921.1"/>
    <property type="molecule type" value="Genomic_DNA"/>
</dbReference>
<evidence type="ECO:0008006" key="2">
    <source>
        <dbReference type="Google" id="ProtNLM"/>
    </source>
</evidence>
<name>A0A6C0CBV8_9ZZZZ</name>
<sequence length="214" mass="25562">MYNGQAEQDKFVLNVLNNKKNGYFLEIGSNHPIDTNNSYLLEIEYDWKGIMIEYDNNFLPLYKQFRPNSIHVINDARAVDYKNLFEQNNFPTSLDYLQIDLEVTNGSTMETLQKLDNEILDTYKFATVTFEHDIYHTNFANTRLESRKIFKKRGYICIFEDINNRGVNPYEDWYVHPDLVNMEYVNKLIENNKSKYVNHHITVKTINWQDIQYN</sequence>
<dbReference type="AlphaFoldDB" id="A0A6C0CBV8"/>
<proteinExistence type="predicted"/>